<evidence type="ECO:0000313" key="1">
    <source>
        <dbReference type="EMBL" id="RED49447.1"/>
    </source>
</evidence>
<sequence>MKILLILLAQNSIEQTAEDQSIRSLISVLSVF</sequence>
<dbReference type="AlphaFoldDB" id="A0A3D9HIX4"/>
<reference evidence="1 2" key="1">
    <citation type="submission" date="2018-07" db="EMBL/GenBank/DDBJ databases">
        <title>Genomic Encyclopedia of Type Strains, Phase III (KMG-III): the genomes of soil and plant-associated and newly described type strains.</title>
        <authorList>
            <person name="Whitman W."/>
        </authorList>
    </citation>
    <scope>NUCLEOTIDE SEQUENCE [LARGE SCALE GENOMIC DNA]</scope>
    <source>
        <strain evidence="1 2">CECT 8487</strain>
    </source>
</reference>
<dbReference type="EMBL" id="QRDX01000002">
    <property type="protein sequence ID" value="RED49447.1"/>
    <property type="molecule type" value="Genomic_DNA"/>
</dbReference>
<gene>
    <name evidence="1" type="ORF">DFQ02_102219</name>
</gene>
<accession>A0A3D9HIX4</accession>
<comment type="caution">
    <text evidence="1">The sequence shown here is derived from an EMBL/GenBank/DDBJ whole genome shotgun (WGS) entry which is preliminary data.</text>
</comment>
<organism evidence="1 2">
    <name type="scientific">Seonamhaeicola aphaedonensis</name>
    <dbReference type="NCBI Taxonomy" id="1461338"/>
    <lineage>
        <taxon>Bacteria</taxon>
        <taxon>Pseudomonadati</taxon>
        <taxon>Bacteroidota</taxon>
        <taxon>Flavobacteriia</taxon>
        <taxon>Flavobacteriales</taxon>
        <taxon>Flavobacteriaceae</taxon>
    </lineage>
</organism>
<protein>
    <submittedName>
        <fullName evidence="1">Uncharacterized protein</fullName>
    </submittedName>
</protein>
<keyword evidence="2" id="KW-1185">Reference proteome</keyword>
<name>A0A3D9HIX4_9FLAO</name>
<proteinExistence type="predicted"/>
<evidence type="ECO:0000313" key="2">
    <source>
        <dbReference type="Proteomes" id="UP000256629"/>
    </source>
</evidence>
<dbReference type="Proteomes" id="UP000256629">
    <property type="component" value="Unassembled WGS sequence"/>
</dbReference>